<feature type="binding site" evidence="17">
    <location>
        <position position="445"/>
    </location>
    <ligand>
        <name>(6S)-NADPHX</name>
        <dbReference type="ChEBI" id="CHEBI:64076"/>
    </ligand>
</feature>
<feature type="binding site" evidence="18">
    <location>
        <position position="80"/>
    </location>
    <ligand>
        <name>K(+)</name>
        <dbReference type="ChEBI" id="CHEBI:29103"/>
    </ligand>
</feature>
<feature type="binding site" evidence="17">
    <location>
        <position position="279"/>
    </location>
    <ligand>
        <name>(6S)-NADPHX</name>
        <dbReference type="ChEBI" id="CHEBI:64076"/>
    </ligand>
</feature>
<dbReference type="Proteomes" id="UP000886934">
    <property type="component" value="Unassembled WGS sequence"/>
</dbReference>
<dbReference type="AlphaFoldDB" id="A0AA37CWZ4"/>
<evidence type="ECO:0000313" key="23">
    <source>
        <dbReference type="EMBL" id="GJA62561.1"/>
    </source>
</evidence>
<comment type="cofactor">
    <cofactor evidence="17">
        <name>Mg(2+)</name>
        <dbReference type="ChEBI" id="CHEBI:18420"/>
    </cofactor>
</comment>
<dbReference type="GO" id="GO:0052855">
    <property type="term" value="F:ADP-dependent NAD(P)H-hydrate dehydratase activity"/>
    <property type="evidence" value="ECO:0007669"/>
    <property type="project" value="UniProtKB-UniRule"/>
</dbReference>
<evidence type="ECO:0000256" key="6">
    <source>
        <dbReference type="ARBA" id="ARBA00022741"/>
    </source>
</evidence>
<evidence type="ECO:0000256" key="10">
    <source>
        <dbReference type="ARBA" id="ARBA00023027"/>
    </source>
</evidence>
<proteinExistence type="inferred from homology"/>
<keyword evidence="10 17" id="KW-0520">NAD</keyword>
<evidence type="ECO:0000259" key="21">
    <source>
        <dbReference type="PROSITE" id="PS51385"/>
    </source>
</evidence>
<feature type="domain" description="YjeF N-terminal" evidence="21">
    <location>
        <begin position="31"/>
        <end position="236"/>
    </location>
</feature>
<evidence type="ECO:0000256" key="7">
    <source>
        <dbReference type="ARBA" id="ARBA00022840"/>
    </source>
</evidence>
<feature type="domain" description="YjeF C-terminal" evidence="20">
    <location>
        <begin position="244"/>
        <end position="503"/>
    </location>
</feature>
<organism evidence="23 24">
    <name type="scientific">Aeromonas caviae</name>
    <name type="common">Aeromonas punctata</name>
    <dbReference type="NCBI Taxonomy" id="648"/>
    <lineage>
        <taxon>Bacteria</taxon>
        <taxon>Pseudomonadati</taxon>
        <taxon>Pseudomonadota</taxon>
        <taxon>Gammaproteobacteria</taxon>
        <taxon>Aeromonadales</taxon>
        <taxon>Aeromonadaceae</taxon>
        <taxon>Aeromonas</taxon>
    </lineage>
</organism>
<evidence type="ECO:0000256" key="3">
    <source>
        <dbReference type="ARBA" id="ARBA00006001"/>
    </source>
</evidence>
<dbReference type="EC" id="5.1.99.6" evidence="19"/>
<feature type="binding site" evidence="17">
    <location>
        <position position="333"/>
    </location>
    <ligand>
        <name>(6S)-NADPHX</name>
        <dbReference type="ChEBI" id="CHEBI:64076"/>
    </ligand>
</feature>
<feature type="binding site" evidence="18">
    <location>
        <position position="146"/>
    </location>
    <ligand>
        <name>K(+)</name>
        <dbReference type="ChEBI" id="CHEBI:29103"/>
    </ligand>
</feature>
<dbReference type="InterPro" id="IPR004443">
    <property type="entry name" value="YjeF_N_dom"/>
</dbReference>
<comment type="function">
    <text evidence="17">Catalyzes the dehydration of the S-form of NAD(P)HX at the expense of ADP, which is converted to AMP. Together with NAD(P)HX epimerase, which catalyzes the epimerization of the S- and R-forms, the enzyme allows the repair of both epimers of NAD(P)HX, a damaged form of NAD(P)H that is a result of enzymatic or heat-dependent hydration.</text>
</comment>
<reference evidence="23" key="1">
    <citation type="submission" date="2021-07" db="EMBL/GenBank/DDBJ databases">
        <title>Draft genome sequence of carbapenem-resistant Aeromonas spp. in Japan.</title>
        <authorList>
            <person name="Maehana S."/>
            <person name="Suzuki M."/>
            <person name="Kitasato H."/>
        </authorList>
    </citation>
    <scope>NUCLEOTIDE SEQUENCE</scope>
    <source>
        <strain evidence="22">KAM348</strain>
        <strain evidence="23">KAM351</strain>
    </source>
</reference>
<feature type="binding site" evidence="17">
    <location>
        <position position="444"/>
    </location>
    <ligand>
        <name>AMP</name>
        <dbReference type="ChEBI" id="CHEBI:456215"/>
    </ligand>
</feature>
<dbReference type="PIRSF" id="PIRSF017184">
    <property type="entry name" value="Nnr"/>
    <property type="match status" value="1"/>
</dbReference>
<evidence type="ECO:0000256" key="17">
    <source>
        <dbReference type="HAMAP-Rule" id="MF_01965"/>
    </source>
</evidence>
<evidence type="ECO:0000256" key="15">
    <source>
        <dbReference type="ARBA" id="ARBA00048238"/>
    </source>
</evidence>
<dbReference type="HAMAP" id="MF_01966">
    <property type="entry name" value="NADHX_epimerase"/>
    <property type="match status" value="1"/>
</dbReference>
<evidence type="ECO:0000256" key="16">
    <source>
        <dbReference type="ARBA" id="ARBA00049209"/>
    </source>
</evidence>
<comment type="similarity">
    <text evidence="3 19">In the N-terminal section; belongs to the NnrE/AIBP family.</text>
</comment>
<dbReference type="PROSITE" id="PS51385">
    <property type="entry name" value="YJEF_N"/>
    <property type="match status" value="1"/>
</dbReference>
<dbReference type="InterPro" id="IPR029056">
    <property type="entry name" value="Ribokinase-like"/>
</dbReference>
<comment type="catalytic activity">
    <reaction evidence="16 17 19">
        <text>(6S)-NADPHX + ADP = AMP + phosphate + NADPH + H(+)</text>
        <dbReference type="Rhea" id="RHEA:32235"/>
        <dbReference type="ChEBI" id="CHEBI:15378"/>
        <dbReference type="ChEBI" id="CHEBI:43474"/>
        <dbReference type="ChEBI" id="CHEBI:57783"/>
        <dbReference type="ChEBI" id="CHEBI:64076"/>
        <dbReference type="ChEBI" id="CHEBI:456215"/>
        <dbReference type="ChEBI" id="CHEBI:456216"/>
        <dbReference type="EC" id="4.2.1.136"/>
    </reaction>
</comment>
<keyword evidence="9 18" id="KW-0630">Potassium</keyword>
<dbReference type="CDD" id="cd01171">
    <property type="entry name" value="YXKO-related"/>
    <property type="match status" value="1"/>
</dbReference>
<sequence length="504" mass="53393">MGAVMVEVFGDAIRKNEWESLAQPLWRAEQIRSMERRWAEQEGLPLYVLMERAGNALCNYACHHWPDSRQWWIFVGPGNNGGDGYVLARLARRIGLEPLVIAARAPCLLRGDARRAAEEWLASGGSVTMAEDLLPATLPPPDLVIDALLGTGVQLPLSSSMTKIVATINGLNAPVLAVDLPSGLHADTGRAMGALVRATRTLTFIGIKQGMLTADGVDGVGHLDRDPLGVTPGEERVPAAEWIDYPSLKGLLTPRRRSAHKGHSGKVLLTGGNLGMQGAILLAGQACLRAGAGLVRLRQHPDCPAASLVQPELMGCPADMDEGWASVQVLGPGLGQDEWGRARFEQGIGAAVPLVLDADGLNWLAQVPRHQDNWVLTPHPGEAARLLGCTIAEVEGDRFAAVSRLQQRYGGVVLLKGAGSLICDGRRISLCDEGNPGMASGGMGDLLSGIIAALLAQGWSAGMATRLGAVIHAEAADLAAAEGERGMLASDLLPWIRRLVNPTQ</sequence>
<dbReference type="SUPFAM" id="SSF64153">
    <property type="entry name" value="YjeF N-terminal domain-like"/>
    <property type="match status" value="1"/>
</dbReference>
<comment type="similarity">
    <text evidence="4 19">In the C-terminal section; belongs to the NnrD/CARKD family.</text>
</comment>
<keyword evidence="8 17" id="KW-0521">NADP</keyword>
<dbReference type="PANTHER" id="PTHR12592:SF0">
    <property type="entry name" value="ATP-DEPENDENT (S)-NAD(P)H-HYDRATE DEHYDRATASE"/>
    <property type="match status" value="1"/>
</dbReference>
<protein>
    <recommendedName>
        <fullName evidence="19">Bifunctional NAD(P)H-hydrate repair enzyme</fullName>
    </recommendedName>
    <alternativeName>
        <fullName evidence="19">Nicotinamide nucleotide repair protein</fullName>
    </alternativeName>
    <domain>
        <recommendedName>
            <fullName evidence="19">ADP-dependent (S)-NAD(P)H-hydrate dehydratase</fullName>
            <ecNumber evidence="19">4.2.1.136</ecNumber>
        </recommendedName>
        <alternativeName>
            <fullName evidence="19">ADP-dependent NAD(P)HX dehydratase</fullName>
        </alternativeName>
    </domain>
    <domain>
        <recommendedName>
            <fullName evidence="19">NAD(P)H-hydrate epimerase</fullName>
            <ecNumber evidence="19">5.1.99.6</ecNumber>
        </recommendedName>
    </domain>
</protein>
<gene>
    <name evidence="17" type="primary">nnrD</name>
    <name evidence="18" type="synonym">nnrE</name>
    <name evidence="22" type="ORF">KAM348_01210</name>
    <name evidence="23" type="ORF">KAM351_11720</name>
</gene>
<dbReference type="Proteomes" id="UP000887009">
    <property type="component" value="Unassembled WGS sequence"/>
</dbReference>
<evidence type="ECO:0000256" key="5">
    <source>
        <dbReference type="ARBA" id="ARBA00022723"/>
    </source>
</evidence>
<comment type="similarity">
    <text evidence="17">Belongs to the NnrD/CARKD family.</text>
</comment>
<dbReference type="PROSITE" id="PS51383">
    <property type="entry name" value="YJEF_C_3"/>
    <property type="match status" value="1"/>
</dbReference>
<feature type="binding site" evidence="18">
    <location>
        <position position="179"/>
    </location>
    <ligand>
        <name>(6S)-NADPHX</name>
        <dbReference type="ChEBI" id="CHEBI:64076"/>
    </ligand>
</feature>
<dbReference type="InterPro" id="IPR000631">
    <property type="entry name" value="CARKD"/>
</dbReference>
<feature type="binding site" evidence="17">
    <location>
        <position position="379"/>
    </location>
    <ligand>
        <name>(6S)-NADPHX</name>
        <dbReference type="ChEBI" id="CHEBI:64076"/>
    </ligand>
</feature>
<evidence type="ECO:0000256" key="14">
    <source>
        <dbReference type="ARBA" id="ARBA00025153"/>
    </source>
</evidence>
<feature type="binding site" evidence="17">
    <location>
        <begin position="416"/>
        <end position="420"/>
    </location>
    <ligand>
        <name>AMP</name>
        <dbReference type="ChEBI" id="CHEBI:456215"/>
    </ligand>
</feature>
<evidence type="ECO:0000313" key="22">
    <source>
        <dbReference type="EMBL" id="GJA52698.1"/>
    </source>
</evidence>
<feature type="binding site" evidence="18">
    <location>
        <position position="182"/>
    </location>
    <ligand>
        <name>K(+)</name>
        <dbReference type="ChEBI" id="CHEBI:29103"/>
    </ligand>
</feature>
<evidence type="ECO:0000256" key="4">
    <source>
        <dbReference type="ARBA" id="ARBA00009524"/>
    </source>
</evidence>
<keyword evidence="6 17" id="KW-0547">Nucleotide-binding</keyword>
<dbReference type="EMBL" id="BPNL01000001">
    <property type="protein sequence ID" value="GJA52698.1"/>
    <property type="molecule type" value="Genomic_DNA"/>
</dbReference>
<evidence type="ECO:0000256" key="8">
    <source>
        <dbReference type="ARBA" id="ARBA00022857"/>
    </source>
</evidence>
<dbReference type="GO" id="GO:0046872">
    <property type="term" value="F:metal ion binding"/>
    <property type="evidence" value="ECO:0007669"/>
    <property type="project" value="UniProtKB-UniRule"/>
</dbReference>
<dbReference type="HAMAP" id="MF_01965">
    <property type="entry name" value="NADHX_dehydratase"/>
    <property type="match status" value="1"/>
</dbReference>
<keyword evidence="5 18" id="KW-0479">Metal-binding</keyword>
<evidence type="ECO:0000256" key="11">
    <source>
        <dbReference type="ARBA" id="ARBA00023235"/>
    </source>
</evidence>
<comment type="function">
    <text evidence="14 19">Bifunctional enzyme that catalyzes the epimerization of the S- and R-forms of NAD(P)HX and the dehydration of the S-form of NAD(P)HX at the expense of ADP, which is converted to AMP. This allows the repair of both epimers of NAD(P)HX, a damaged form of NAD(P)H that is a result of enzymatic or heat-dependent hydration.</text>
</comment>
<dbReference type="InterPro" id="IPR036652">
    <property type="entry name" value="YjeF_N_dom_sf"/>
</dbReference>
<evidence type="ECO:0000256" key="12">
    <source>
        <dbReference type="ARBA" id="ARBA00023239"/>
    </source>
</evidence>
<dbReference type="NCBIfam" id="TIGR00197">
    <property type="entry name" value="yjeF_nterm"/>
    <property type="match status" value="1"/>
</dbReference>
<feature type="binding site" evidence="18">
    <location>
        <begin position="79"/>
        <end position="83"/>
    </location>
    <ligand>
        <name>(6S)-NADPHX</name>
        <dbReference type="ChEBI" id="CHEBI:64076"/>
    </ligand>
</feature>
<dbReference type="NCBIfam" id="TIGR00196">
    <property type="entry name" value="yjeF_cterm"/>
    <property type="match status" value="1"/>
</dbReference>
<dbReference type="GO" id="GO:0052856">
    <property type="term" value="F:NAD(P)HX epimerase activity"/>
    <property type="evidence" value="ECO:0007669"/>
    <property type="project" value="UniProtKB-UniRule"/>
</dbReference>
<evidence type="ECO:0000256" key="19">
    <source>
        <dbReference type="PIRNR" id="PIRNR017184"/>
    </source>
</evidence>
<feature type="binding site" evidence="18">
    <location>
        <begin position="150"/>
        <end position="156"/>
    </location>
    <ligand>
        <name>(6S)-NADPHX</name>
        <dbReference type="ChEBI" id="CHEBI:64076"/>
    </ligand>
</feature>
<evidence type="ECO:0000256" key="1">
    <source>
        <dbReference type="ARBA" id="ARBA00000013"/>
    </source>
</evidence>
<evidence type="ECO:0000256" key="13">
    <source>
        <dbReference type="ARBA" id="ARBA00023268"/>
    </source>
</evidence>
<comment type="caution">
    <text evidence="18">Lacks conserved residue(s) required for the propagation of feature annotation.</text>
</comment>
<dbReference type="Pfam" id="PF03853">
    <property type="entry name" value="YjeF_N"/>
    <property type="match status" value="1"/>
</dbReference>
<dbReference type="GO" id="GO:0110051">
    <property type="term" value="P:metabolite repair"/>
    <property type="evidence" value="ECO:0007669"/>
    <property type="project" value="TreeGrafter"/>
</dbReference>
<dbReference type="EC" id="4.2.1.136" evidence="19"/>
<evidence type="ECO:0000256" key="2">
    <source>
        <dbReference type="ARBA" id="ARBA00000909"/>
    </source>
</evidence>
<comment type="similarity">
    <text evidence="18">Belongs to the NnrE/AIBP family.</text>
</comment>
<comment type="caution">
    <text evidence="23">The sequence shown here is derived from an EMBL/GenBank/DDBJ whole genome shotgun (WGS) entry which is preliminary data.</text>
</comment>
<evidence type="ECO:0000313" key="24">
    <source>
        <dbReference type="Proteomes" id="UP000886934"/>
    </source>
</evidence>
<dbReference type="Gene3D" id="3.40.50.10260">
    <property type="entry name" value="YjeF N-terminal domain"/>
    <property type="match status" value="1"/>
</dbReference>
<keyword evidence="7 17" id="KW-0067">ATP-binding</keyword>
<dbReference type="GO" id="GO:0046496">
    <property type="term" value="P:nicotinamide nucleotide metabolic process"/>
    <property type="evidence" value="ECO:0007669"/>
    <property type="project" value="UniProtKB-UniRule"/>
</dbReference>
<comment type="catalytic activity">
    <reaction evidence="15 17 19">
        <text>(6S)-NADHX + ADP = AMP + phosphate + NADH + H(+)</text>
        <dbReference type="Rhea" id="RHEA:32223"/>
        <dbReference type="ChEBI" id="CHEBI:15378"/>
        <dbReference type="ChEBI" id="CHEBI:43474"/>
        <dbReference type="ChEBI" id="CHEBI:57945"/>
        <dbReference type="ChEBI" id="CHEBI:64074"/>
        <dbReference type="ChEBI" id="CHEBI:456215"/>
        <dbReference type="ChEBI" id="CHEBI:456216"/>
        <dbReference type="EC" id="4.2.1.136"/>
    </reaction>
</comment>
<keyword evidence="11 18" id="KW-0413">Isomerase</keyword>
<dbReference type="GO" id="GO:0005524">
    <property type="term" value="F:ATP binding"/>
    <property type="evidence" value="ECO:0007669"/>
    <property type="project" value="UniProtKB-UniRule"/>
</dbReference>
<comment type="function">
    <text evidence="18">Catalyzes the epimerization of the S- and R-forms of NAD(P)HX, a damaged form of NAD(P)H that is a result of enzymatic or heat-dependent hydration. This is a prerequisite for the S-specific NAD(P)H-hydrate dehydratase to allow the repair of both epimers of NAD(P)HX.</text>
</comment>
<comment type="catalytic activity">
    <reaction evidence="1 18 19">
        <text>(6R)-NADHX = (6S)-NADHX</text>
        <dbReference type="Rhea" id="RHEA:32215"/>
        <dbReference type="ChEBI" id="CHEBI:64074"/>
        <dbReference type="ChEBI" id="CHEBI:64075"/>
        <dbReference type="EC" id="5.1.99.6"/>
    </reaction>
</comment>
<comment type="catalytic activity">
    <reaction evidence="2 18 19">
        <text>(6R)-NADPHX = (6S)-NADPHX</text>
        <dbReference type="Rhea" id="RHEA:32227"/>
        <dbReference type="ChEBI" id="CHEBI:64076"/>
        <dbReference type="ChEBI" id="CHEBI:64077"/>
        <dbReference type="EC" id="5.1.99.6"/>
    </reaction>
</comment>
<dbReference type="SUPFAM" id="SSF53613">
    <property type="entry name" value="Ribokinase-like"/>
    <property type="match status" value="1"/>
</dbReference>
<keyword evidence="13" id="KW-0511">Multifunctional enzyme</keyword>
<comment type="cofactor">
    <cofactor evidence="18 19">
        <name>K(+)</name>
        <dbReference type="ChEBI" id="CHEBI:29103"/>
    </cofactor>
    <text evidence="18 19">Binds 1 potassium ion per subunit.</text>
</comment>
<evidence type="ECO:0000259" key="20">
    <source>
        <dbReference type="PROSITE" id="PS51383"/>
    </source>
</evidence>
<dbReference type="Pfam" id="PF01256">
    <property type="entry name" value="Carb_kinase"/>
    <property type="match status" value="1"/>
</dbReference>
<dbReference type="EMBL" id="BPNN01000012">
    <property type="protein sequence ID" value="GJA62561.1"/>
    <property type="molecule type" value="Genomic_DNA"/>
</dbReference>
<dbReference type="Gene3D" id="3.40.1190.20">
    <property type="match status" value="1"/>
</dbReference>
<comment type="subunit">
    <text evidence="17">Homotetramer.</text>
</comment>
<keyword evidence="12 17" id="KW-0456">Lyase</keyword>
<evidence type="ECO:0000256" key="9">
    <source>
        <dbReference type="ARBA" id="ARBA00022958"/>
    </source>
</evidence>
<name>A0AA37CWZ4_AERCA</name>
<accession>A0AA37CWZ4</accession>
<dbReference type="PANTHER" id="PTHR12592">
    <property type="entry name" value="ATP-DEPENDENT (S)-NAD(P)H-HYDRATE DEHYDRATASE FAMILY MEMBER"/>
    <property type="match status" value="1"/>
</dbReference>
<dbReference type="InterPro" id="IPR030677">
    <property type="entry name" value="Nnr"/>
</dbReference>
<evidence type="ECO:0000256" key="18">
    <source>
        <dbReference type="HAMAP-Rule" id="MF_01966"/>
    </source>
</evidence>